<dbReference type="AlphaFoldDB" id="A0AA40I3V6"/>
<comment type="caution">
    <text evidence="1">The sequence shown here is derived from an EMBL/GenBank/DDBJ whole genome shotgun (WGS) entry which is preliminary data.</text>
</comment>
<sequence length="258" mass="28098">MKKQISAGLFSSVCKAVAKIYLKIFHRHQVRRHLTSEELWKRREAYFEKQQQQQHSEALGSDLGDDMSEKDMLQVAVTMSSETVRNNFITEEKTLSSRRQWRRELSVLLAQSATPATLSPAPCASCCPNRGRSGVMGKILQLRVQAMIGDRVAWQAAPEAAHGVQAAIRTGKPRRAVPEAACGVQVVIGPGQVASAALDITHGVQAEIGTRQFQQVVPDVARRIQVAIGTGQAQQAVPDTTSGVQAMIGNREDDTCSA</sequence>
<keyword evidence="2" id="KW-1185">Reference proteome</keyword>
<evidence type="ECO:0000313" key="1">
    <source>
        <dbReference type="EMBL" id="KAK1342186.1"/>
    </source>
</evidence>
<dbReference type="Pfam" id="PF16619">
    <property type="entry name" value="SUIM_assoc"/>
    <property type="match status" value="1"/>
</dbReference>
<reference evidence="1" key="1">
    <citation type="submission" date="2023-06" db="EMBL/GenBank/DDBJ databases">
        <title>Reference genome for the Northern bat (Eptesicus nilssonii), a most northern bat species.</title>
        <authorList>
            <person name="Laine V.N."/>
            <person name="Pulliainen A.T."/>
            <person name="Lilley T.M."/>
        </authorList>
    </citation>
    <scope>NUCLEOTIDE SEQUENCE</scope>
    <source>
        <strain evidence="1">BLF_Eptnil</strain>
        <tissue evidence="1">Kidney</tissue>
    </source>
</reference>
<protein>
    <submittedName>
        <fullName evidence="1">Uncharacterized protein</fullName>
    </submittedName>
</protein>
<name>A0AA40I3V6_CNENI</name>
<organism evidence="1 2">
    <name type="scientific">Cnephaeus nilssonii</name>
    <name type="common">Northern bat</name>
    <name type="synonym">Eptesicus nilssonii</name>
    <dbReference type="NCBI Taxonomy" id="3371016"/>
    <lineage>
        <taxon>Eukaryota</taxon>
        <taxon>Metazoa</taxon>
        <taxon>Chordata</taxon>
        <taxon>Craniata</taxon>
        <taxon>Vertebrata</taxon>
        <taxon>Euteleostomi</taxon>
        <taxon>Mammalia</taxon>
        <taxon>Eutheria</taxon>
        <taxon>Laurasiatheria</taxon>
        <taxon>Chiroptera</taxon>
        <taxon>Yangochiroptera</taxon>
        <taxon>Vespertilionidae</taxon>
        <taxon>Cnephaeus</taxon>
    </lineage>
</organism>
<evidence type="ECO:0000313" key="2">
    <source>
        <dbReference type="Proteomes" id="UP001177744"/>
    </source>
</evidence>
<dbReference type="Proteomes" id="UP001177744">
    <property type="component" value="Unassembled WGS sequence"/>
</dbReference>
<accession>A0AA40I3V6</accession>
<gene>
    <name evidence="1" type="ORF">QTO34_016943</name>
</gene>
<proteinExistence type="predicted"/>
<dbReference type="EMBL" id="JAULJE010000006">
    <property type="protein sequence ID" value="KAK1342186.1"/>
    <property type="molecule type" value="Genomic_DNA"/>
</dbReference>